<proteinExistence type="predicted"/>
<evidence type="ECO:0000313" key="2">
    <source>
        <dbReference type="EMBL" id="SHI86641.1"/>
    </source>
</evidence>
<gene>
    <name evidence="2" type="ORF">SAMN04487908_106104</name>
</gene>
<reference evidence="3" key="1">
    <citation type="submission" date="2016-11" db="EMBL/GenBank/DDBJ databases">
        <authorList>
            <person name="Varghese N."/>
            <person name="Submissions S."/>
        </authorList>
    </citation>
    <scope>NUCLEOTIDE SEQUENCE [LARGE SCALE GENOMIC DNA]</scope>
    <source>
        <strain evidence="3">DSM 26349</strain>
    </source>
</reference>
<dbReference type="NCBIfam" id="TIGR04183">
    <property type="entry name" value="Por_Secre_tail"/>
    <property type="match status" value="1"/>
</dbReference>
<organism evidence="2 3">
    <name type="scientific">Aequorivita viscosa</name>
    <dbReference type="NCBI Taxonomy" id="797419"/>
    <lineage>
        <taxon>Bacteria</taxon>
        <taxon>Pseudomonadati</taxon>
        <taxon>Bacteroidota</taxon>
        <taxon>Flavobacteriia</taxon>
        <taxon>Flavobacteriales</taxon>
        <taxon>Flavobacteriaceae</taxon>
        <taxon>Aequorivita</taxon>
    </lineage>
</organism>
<sequence>MRNLLAILNILFLIPTVAQEYKPLLDNDNEWQLTSCFNGCITDMYFTNGDTIVNGMEYKVLDGYHYISRTFLLREDLASKKVYLNLVARSGNTEYLLYDFSLQVGDSIDIKNPISPFPAEAGYFEVDSIINRPLVDGSEYRHFYLSPTTSNTISSNTAAWVEGVGSFSLINAPGGYPDINDAGHLSCFFKNGELFYSNLDSITRCESRVLSVENNYNSLEKVALNTIINDGLCEMYNTENIRFVDVFDLHGRKLSETRNNGQNQLNLSFSNASAGMYLVVAYSDTFEKKVFKVLVK</sequence>
<keyword evidence="3" id="KW-1185">Reference proteome</keyword>
<dbReference type="AlphaFoldDB" id="A0A1M6EMB8"/>
<evidence type="ECO:0000313" key="3">
    <source>
        <dbReference type="Proteomes" id="UP000184172"/>
    </source>
</evidence>
<dbReference type="InterPro" id="IPR026444">
    <property type="entry name" value="Secre_tail"/>
</dbReference>
<accession>A0A1M6EMB8</accession>
<dbReference type="EMBL" id="FQYV01000006">
    <property type="protein sequence ID" value="SHI86641.1"/>
    <property type="molecule type" value="Genomic_DNA"/>
</dbReference>
<dbReference type="OrthoDB" id="1413366at2"/>
<dbReference type="Proteomes" id="UP000184172">
    <property type="component" value="Unassembled WGS sequence"/>
</dbReference>
<keyword evidence="1" id="KW-0732">Signal</keyword>
<evidence type="ECO:0000256" key="1">
    <source>
        <dbReference type="ARBA" id="ARBA00022729"/>
    </source>
</evidence>
<name>A0A1M6EMB8_9FLAO</name>
<protein>
    <submittedName>
        <fullName evidence="2">Por secretion system C-terminal sorting domain-containing protein</fullName>
    </submittedName>
</protein>
<dbReference type="RefSeq" id="WP_073216371.1">
    <property type="nucleotide sequence ID" value="NZ_FNNS01000001.1"/>
</dbReference>